<evidence type="ECO:0000313" key="2">
    <source>
        <dbReference type="Proteomes" id="UP000184248"/>
    </source>
</evidence>
<organism evidence="1 2">
    <name type="scientific">Halomonas caseinilytica</name>
    <dbReference type="NCBI Taxonomy" id="438744"/>
    <lineage>
        <taxon>Bacteria</taxon>
        <taxon>Pseudomonadati</taxon>
        <taxon>Pseudomonadota</taxon>
        <taxon>Gammaproteobacteria</taxon>
        <taxon>Oceanospirillales</taxon>
        <taxon>Halomonadaceae</taxon>
        <taxon>Halomonas</taxon>
    </lineage>
</organism>
<dbReference type="EMBL" id="FRAL01000020">
    <property type="protein sequence ID" value="SHL52020.1"/>
    <property type="molecule type" value="Genomic_DNA"/>
</dbReference>
<dbReference type="RefSeq" id="WP_064699345.1">
    <property type="nucleotide sequence ID" value="NZ_BDEO01000006.1"/>
</dbReference>
<dbReference type="OrthoDB" id="9990028at2"/>
<sequence>MNLSELTQPELVDLIQKASAELADRMAQPEIERIPHQRPTVVMREPPAEDKAFVLRVKTMVSKGVYIKAAERRRVAAIAEDYPEWVKQQGLPTERGTSAWRDASEALHLYKPADEQ</sequence>
<gene>
    <name evidence="1" type="ORF">SAMN05192556_1207</name>
</gene>
<reference evidence="2" key="1">
    <citation type="submission" date="2016-11" db="EMBL/GenBank/DDBJ databases">
        <authorList>
            <person name="Varghese N."/>
            <person name="Submissions S."/>
        </authorList>
    </citation>
    <scope>NUCLEOTIDE SEQUENCE [LARGE SCALE GENOMIC DNA]</scope>
    <source>
        <strain evidence="2">ALO Sharm</strain>
    </source>
</reference>
<protein>
    <submittedName>
        <fullName evidence="1">Uncharacterized protein</fullName>
    </submittedName>
</protein>
<dbReference type="Proteomes" id="UP000184248">
    <property type="component" value="Unassembled WGS sequence"/>
</dbReference>
<dbReference type="AlphaFoldDB" id="A0A1M7BAK9"/>
<name>A0A1M7BAK9_9GAMM</name>
<evidence type="ECO:0000313" key="1">
    <source>
        <dbReference type="EMBL" id="SHL52020.1"/>
    </source>
</evidence>
<proteinExistence type="predicted"/>
<accession>A0A1M7BAK9</accession>
<keyword evidence="2" id="KW-1185">Reference proteome</keyword>